<dbReference type="InterPro" id="IPR043128">
    <property type="entry name" value="Rev_trsase/Diguanyl_cyclase"/>
</dbReference>
<evidence type="ECO:0000259" key="6">
    <source>
        <dbReference type="PROSITE" id="PS50887"/>
    </source>
</evidence>
<dbReference type="CDD" id="cd01949">
    <property type="entry name" value="GGDEF"/>
    <property type="match status" value="1"/>
</dbReference>
<dbReference type="EMBL" id="JAWJUL010000001">
    <property type="protein sequence ID" value="MDV3437870.1"/>
    <property type="molecule type" value="Genomic_DNA"/>
</dbReference>
<evidence type="ECO:0000256" key="1">
    <source>
        <dbReference type="ARBA" id="ARBA00012528"/>
    </source>
</evidence>
<dbReference type="SUPFAM" id="SSF55073">
    <property type="entry name" value="Nucleotide cyclase"/>
    <property type="match status" value="1"/>
</dbReference>
<dbReference type="PANTHER" id="PTHR45138">
    <property type="entry name" value="REGULATORY COMPONENTS OF SENSORY TRANSDUCTION SYSTEM"/>
    <property type="match status" value="1"/>
</dbReference>
<keyword evidence="8" id="KW-1185">Reference proteome</keyword>
<feature type="transmembrane region" description="Helical" evidence="5">
    <location>
        <begin position="104"/>
        <end position="123"/>
    </location>
</feature>
<feature type="transmembrane region" description="Helical" evidence="5">
    <location>
        <begin position="135"/>
        <end position="154"/>
    </location>
</feature>
<dbReference type="PROSITE" id="PS50887">
    <property type="entry name" value="GGDEF"/>
    <property type="match status" value="1"/>
</dbReference>
<dbReference type="InterPro" id="IPR000160">
    <property type="entry name" value="GGDEF_dom"/>
</dbReference>
<dbReference type="GO" id="GO:0052621">
    <property type="term" value="F:diguanylate cyclase activity"/>
    <property type="evidence" value="ECO:0007669"/>
    <property type="project" value="UniProtKB-EC"/>
</dbReference>
<dbReference type="InterPro" id="IPR050469">
    <property type="entry name" value="Diguanylate_Cyclase"/>
</dbReference>
<accession>A0ABU3XJ45</accession>
<dbReference type="Proteomes" id="UP001273935">
    <property type="component" value="Unassembled WGS sequence"/>
</dbReference>
<proteinExistence type="predicted"/>
<keyword evidence="7" id="KW-0808">Transferase</keyword>
<protein>
    <recommendedName>
        <fullName evidence="1">diguanylate cyclase</fullName>
        <ecNumber evidence="1">2.7.7.65</ecNumber>
    </recommendedName>
</protein>
<dbReference type="SMART" id="SM00091">
    <property type="entry name" value="PAS"/>
    <property type="match status" value="1"/>
</dbReference>
<keyword evidence="5" id="KW-0812">Transmembrane</keyword>
<keyword evidence="5" id="KW-1133">Transmembrane helix</keyword>
<dbReference type="Pfam" id="PF08448">
    <property type="entry name" value="PAS_4"/>
    <property type="match status" value="1"/>
</dbReference>
<dbReference type="Pfam" id="PF00990">
    <property type="entry name" value="GGDEF"/>
    <property type="match status" value="1"/>
</dbReference>
<feature type="transmembrane region" description="Helical" evidence="5">
    <location>
        <begin position="20"/>
        <end position="42"/>
    </location>
</feature>
<dbReference type="InterPro" id="IPR029787">
    <property type="entry name" value="Nucleotide_cyclase"/>
</dbReference>
<evidence type="ECO:0000256" key="5">
    <source>
        <dbReference type="SAM" id="Phobius"/>
    </source>
</evidence>
<dbReference type="InterPro" id="IPR013656">
    <property type="entry name" value="PAS_4"/>
</dbReference>
<evidence type="ECO:0000313" key="7">
    <source>
        <dbReference type="EMBL" id="MDV3437870.1"/>
    </source>
</evidence>
<feature type="transmembrane region" description="Helical" evidence="5">
    <location>
        <begin position="208"/>
        <end position="229"/>
    </location>
</feature>
<feature type="domain" description="GGDEF" evidence="6">
    <location>
        <begin position="393"/>
        <end position="525"/>
    </location>
</feature>
<keyword evidence="7" id="KW-0548">Nucleotidyltransferase</keyword>
<comment type="caution">
    <text evidence="7">The sequence shown here is derived from an EMBL/GenBank/DDBJ whole genome shotgun (WGS) entry which is preliminary data.</text>
</comment>
<dbReference type="NCBIfam" id="TIGR00229">
    <property type="entry name" value="sensory_box"/>
    <property type="match status" value="1"/>
</dbReference>
<dbReference type="RefSeq" id="WP_317233364.1">
    <property type="nucleotide sequence ID" value="NZ_JAWJUL010000001.1"/>
</dbReference>
<feature type="transmembrane region" description="Helical" evidence="5">
    <location>
        <begin position="49"/>
        <end position="70"/>
    </location>
</feature>
<organism evidence="7 8">
    <name type="scientific">Metapseudomonas otitidis</name>
    <dbReference type="NCBI Taxonomy" id="319939"/>
    <lineage>
        <taxon>Bacteria</taxon>
        <taxon>Pseudomonadati</taxon>
        <taxon>Pseudomonadota</taxon>
        <taxon>Gammaproteobacteria</taxon>
        <taxon>Pseudomonadales</taxon>
        <taxon>Pseudomonadaceae</taxon>
        <taxon>Metapseudomonas</taxon>
    </lineage>
</organism>
<keyword evidence="5" id="KW-0472">Membrane</keyword>
<evidence type="ECO:0000313" key="8">
    <source>
        <dbReference type="Proteomes" id="UP001273935"/>
    </source>
</evidence>
<dbReference type="EC" id="2.7.7.65" evidence="1"/>
<dbReference type="CDD" id="cd00130">
    <property type="entry name" value="PAS"/>
    <property type="match status" value="1"/>
</dbReference>
<name>A0ABU3XJ45_9GAMM</name>
<dbReference type="InterPro" id="IPR035965">
    <property type="entry name" value="PAS-like_dom_sf"/>
</dbReference>
<evidence type="ECO:0000256" key="3">
    <source>
        <dbReference type="ARBA" id="ARBA00034247"/>
    </source>
</evidence>
<feature type="compositionally biased region" description="Basic and acidic residues" evidence="4">
    <location>
        <begin position="522"/>
        <end position="532"/>
    </location>
</feature>
<dbReference type="Gene3D" id="3.30.70.270">
    <property type="match status" value="1"/>
</dbReference>
<dbReference type="NCBIfam" id="TIGR00254">
    <property type="entry name" value="GGDEF"/>
    <property type="match status" value="1"/>
</dbReference>
<dbReference type="SUPFAM" id="SSF55785">
    <property type="entry name" value="PYP-like sensor domain (PAS domain)"/>
    <property type="match status" value="1"/>
</dbReference>
<keyword evidence="2" id="KW-0418">Kinase</keyword>
<evidence type="ECO:0000256" key="2">
    <source>
        <dbReference type="ARBA" id="ARBA00022777"/>
    </source>
</evidence>
<dbReference type="Gene3D" id="3.30.450.20">
    <property type="entry name" value="PAS domain"/>
    <property type="match status" value="1"/>
</dbReference>
<feature type="transmembrane region" description="Helical" evidence="5">
    <location>
        <begin position="166"/>
        <end position="188"/>
    </location>
</feature>
<reference evidence="7 8" key="1">
    <citation type="submission" date="2023-10" db="EMBL/GenBank/DDBJ databases">
        <title>Pseudomonas otitidis isolated from a paediatric patient with cystic fibrosis in Chile.</title>
        <authorList>
            <person name="Amsteins-Romero L."/>
            <person name="Opazo-Capurro A."/>
            <person name="Matus-Kohler M."/>
            <person name="Gonzalez-Rocha G."/>
        </authorList>
    </citation>
    <scope>NUCLEOTIDE SEQUENCE [LARGE SCALE GENOMIC DNA]</scope>
    <source>
        <strain evidence="7 8">P-714</strain>
    </source>
</reference>
<comment type="catalytic activity">
    <reaction evidence="3">
        <text>2 GTP = 3',3'-c-di-GMP + 2 diphosphate</text>
        <dbReference type="Rhea" id="RHEA:24898"/>
        <dbReference type="ChEBI" id="CHEBI:33019"/>
        <dbReference type="ChEBI" id="CHEBI:37565"/>
        <dbReference type="ChEBI" id="CHEBI:58805"/>
        <dbReference type="EC" id="2.7.7.65"/>
    </reaction>
</comment>
<dbReference type="PANTHER" id="PTHR45138:SF9">
    <property type="entry name" value="DIGUANYLATE CYCLASE DGCM-RELATED"/>
    <property type="match status" value="1"/>
</dbReference>
<dbReference type="SMART" id="SM00267">
    <property type="entry name" value="GGDEF"/>
    <property type="match status" value="1"/>
</dbReference>
<sequence length="532" mass="58341">MAGFSNLPAPTVTMESLYFSPMLLGLNLMLGSALACTGLWYVSRPYRGPGFWAAGAWLLILGILAFFVFVATGNRVLNVLGNATQLAGEAVLMLRVFRFLGRPLPVWTVPASAGLMAAFNSWHWWVTPLNSELLIAVYAAIGGALPLQAASALLRHPREPQLRGVCAGVGVVLLGYALVTLLRGGIAVHDWLNAVEHPDVTRSVAYLLPYNFGIPLWVIALVGLALMTMRRILLDSQRHAEQAEAGAQRFERLMGLTSVGLMVLQDGRIQDSNPALDSLFGLPRDGLRERTPQALFPASEQAALARLLAEADGTPRDFAVQRQDGTLLAVECSVTALDDHQRLMEIRDVSHRKALEERLRLQATTDPLTGALNRRAFDARAEQERLRALRQGQPLCLAMLDIDHFKRINDQHGHAAGDQVLQAFSRLCQAAARSTDVFARIGGEEFVFLLPDTPADAARRFLERLREAVEQLRIEIDGQALAVSVSIGLAEAPAERGLEALQEAADQALYRAKQQEQEDIGQTDHDHSPRMR</sequence>
<evidence type="ECO:0000256" key="4">
    <source>
        <dbReference type="SAM" id="MobiDB-lite"/>
    </source>
</evidence>
<feature type="region of interest" description="Disordered" evidence="4">
    <location>
        <begin position="511"/>
        <end position="532"/>
    </location>
</feature>
<dbReference type="InterPro" id="IPR000014">
    <property type="entry name" value="PAS"/>
</dbReference>
<gene>
    <name evidence="7" type="ORF">R0G64_00330</name>
</gene>